<gene>
    <name evidence="8" type="ORF">MNBD_GAMMA02-671</name>
</gene>
<dbReference type="InterPro" id="IPR001131">
    <property type="entry name" value="Peptidase_M24B_aminopep-P_CS"/>
</dbReference>
<feature type="domain" description="Peptidase M24" evidence="6">
    <location>
        <begin position="159"/>
        <end position="416"/>
    </location>
</feature>
<dbReference type="Gene3D" id="3.90.230.10">
    <property type="entry name" value="Creatinase/methionine aminopeptidase superfamily"/>
    <property type="match status" value="1"/>
</dbReference>
<organism evidence="8">
    <name type="scientific">hydrothermal vent metagenome</name>
    <dbReference type="NCBI Taxonomy" id="652676"/>
    <lineage>
        <taxon>unclassified sequences</taxon>
        <taxon>metagenomes</taxon>
        <taxon>ecological metagenomes</taxon>
    </lineage>
</organism>
<dbReference type="PANTHER" id="PTHR43226:SF8">
    <property type="entry name" value="XAA-PRO DIPEPTIDASE"/>
    <property type="match status" value="1"/>
</dbReference>
<evidence type="ECO:0000313" key="8">
    <source>
        <dbReference type="EMBL" id="VAW46163.1"/>
    </source>
</evidence>
<evidence type="ECO:0000256" key="4">
    <source>
        <dbReference type="ARBA" id="ARBA00022997"/>
    </source>
</evidence>
<dbReference type="AlphaFoldDB" id="A0A3B0W170"/>
<dbReference type="InterPro" id="IPR022846">
    <property type="entry name" value="X_Pro_dipept"/>
</dbReference>
<keyword evidence="5" id="KW-0464">Manganese</keyword>
<keyword evidence="4 8" id="KW-0645">Protease</keyword>
<dbReference type="GO" id="GO:0046872">
    <property type="term" value="F:metal ion binding"/>
    <property type="evidence" value="ECO:0007669"/>
    <property type="project" value="UniProtKB-KW"/>
</dbReference>
<dbReference type="SUPFAM" id="SSF55920">
    <property type="entry name" value="Creatinase/aminopeptidase"/>
    <property type="match status" value="1"/>
</dbReference>
<dbReference type="GO" id="GO:0016795">
    <property type="term" value="F:phosphoric triester hydrolase activity"/>
    <property type="evidence" value="ECO:0007669"/>
    <property type="project" value="InterPro"/>
</dbReference>
<protein>
    <submittedName>
        <fullName evidence="8">Xaa-Pro dipeptidase PepQ</fullName>
        <ecNumber evidence="8">3.4.13.9</ecNumber>
    </submittedName>
</protein>
<dbReference type="PANTHER" id="PTHR43226">
    <property type="entry name" value="XAA-PRO AMINOPEPTIDASE 3"/>
    <property type="match status" value="1"/>
</dbReference>
<dbReference type="GO" id="GO:0102009">
    <property type="term" value="F:proline dipeptidase activity"/>
    <property type="evidence" value="ECO:0007669"/>
    <property type="project" value="UniProtKB-EC"/>
</dbReference>
<evidence type="ECO:0000256" key="1">
    <source>
        <dbReference type="ARBA" id="ARBA00001936"/>
    </source>
</evidence>
<name>A0A3B0W170_9ZZZZ</name>
<dbReference type="EMBL" id="UOFA01000260">
    <property type="protein sequence ID" value="VAW46163.1"/>
    <property type="molecule type" value="Genomic_DNA"/>
</dbReference>
<dbReference type="NCBIfam" id="NF010133">
    <property type="entry name" value="PRK13607.1"/>
    <property type="match status" value="1"/>
</dbReference>
<accession>A0A3B0W170</accession>
<evidence type="ECO:0000259" key="6">
    <source>
        <dbReference type="Pfam" id="PF00557"/>
    </source>
</evidence>
<reference evidence="8" key="1">
    <citation type="submission" date="2018-06" db="EMBL/GenBank/DDBJ databases">
        <authorList>
            <person name="Zhirakovskaya E."/>
        </authorList>
    </citation>
    <scope>NUCLEOTIDE SEQUENCE</scope>
</reference>
<dbReference type="HAMAP" id="MF_01279">
    <property type="entry name" value="X_Pro_dipeptid"/>
    <property type="match status" value="1"/>
</dbReference>
<keyword evidence="2" id="KW-0479">Metal-binding</keyword>
<dbReference type="InterPro" id="IPR048819">
    <property type="entry name" value="PepQ_N"/>
</dbReference>
<dbReference type="InterPro" id="IPR029149">
    <property type="entry name" value="Creatin/AminoP/Spt16_N"/>
</dbReference>
<evidence type="ECO:0000256" key="5">
    <source>
        <dbReference type="ARBA" id="ARBA00023211"/>
    </source>
</evidence>
<comment type="cofactor">
    <cofactor evidence="1">
        <name>Mn(2+)</name>
        <dbReference type="ChEBI" id="CHEBI:29035"/>
    </cofactor>
</comment>
<keyword evidence="4 8" id="KW-0224">Dipeptidase</keyword>
<dbReference type="PROSITE" id="PS00491">
    <property type="entry name" value="PROLINE_PEPTIDASE"/>
    <property type="match status" value="1"/>
</dbReference>
<evidence type="ECO:0000259" key="7">
    <source>
        <dbReference type="Pfam" id="PF21216"/>
    </source>
</evidence>
<dbReference type="InterPro" id="IPR000994">
    <property type="entry name" value="Pept_M24"/>
</dbReference>
<dbReference type="Pfam" id="PF21216">
    <property type="entry name" value="PepQ_N"/>
    <property type="match status" value="1"/>
</dbReference>
<dbReference type="GO" id="GO:0005829">
    <property type="term" value="C:cytosol"/>
    <property type="evidence" value="ECO:0007669"/>
    <property type="project" value="TreeGrafter"/>
</dbReference>
<dbReference type="EC" id="3.4.13.9" evidence="8"/>
<evidence type="ECO:0000256" key="3">
    <source>
        <dbReference type="ARBA" id="ARBA00022801"/>
    </source>
</evidence>
<dbReference type="GO" id="GO:0006508">
    <property type="term" value="P:proteolysis"/>
    <property type="evidence" value="ECO:0007669"/>
    <property type="project" value="TreeGrafter"/>
</dbReference>
<proteinExistence type="inferred from homology"/>
<dbReference type="InterPro" id="IPR052433">
    <property type="entry name" value="X-Pro_dipept-like"/>
</dbReference>
<dbReference type="Pfam" id="PF00557">
    <property type="entry name" value="Peptidase_M24"/>
    <property type="match status" value="1"/>
</dbReference>
<dbReference type="InterPro" id="IPR036005">
    <property type="entry name" value="Creatinase/aminopeptidase-like"/>
</dbReference>
<sequence length="425" mass="48220">MSLFKNHIEHLIQVTTAALEHAGYDGVWIYSGHPTNNFMDDMAPPHSINPHFKWWVPVPNVVSSVLHVKPGEKPVVYLNQPADFWHKIIDNSQGKWAKYFAVRVVGHYSELPDFKAEKNHAWIGSAELQPLEHKHTNPQALINYLHFSRIQKTDYEIHCIGEANTSALKGHEAAKQAFYAGQSEYEIHMAYLRACEYNEYQMPYGNIVALNENPAVLHYQYQSREKIPKDQLKSFLVDAGANYRGYAADITRTYAFEDNAFAAMINSLDEKQLKLCNQALVGQDYVELHRQAHLHVSEVLAEFGVFNCSAETAVESGLSQTFFPHGLGHYLGLQVHDVSGHVVDHLGTVKNPPSEYPFLRLTDTLRENAVITIEPGLYFVPMLLKEIAGHKDVNWQKVEEFLPYGGIRIEDNVVVKAKDSINLSR</sequence>
<dbReference type="Gene3D" id="3.40.350.10">
    <property type="entry name" value="Creatinase/prolidase N-terminal domain"/>
    <property type="match status" value="1"/>
</dbReference>
<feature type="domain" description="Xaa-Pro dipeptidase N-terminal" evidence="7">
    <location>
        <begin position="2"/>
        <end position="147"/>
    </location>
</feature>
<dbReference type="GO" id="GO:0004177">
    <property type="term" value="F:aminopeptidase activity"/>
    <property type="evidence" value="ECO:0007669"/>
    <property type="project" value="TreeGrafter"/>
</dbReference>
<evidence type="ECO:0000256" key="2">
    <source>
        <dbReference type="ARBA" id="ARBA00022723"/>
    </source>
</evidence>
<keyword evidence="3 8" id="KW-0378">Hydrolase</keyword>